<evidence type="ECO:0000313" key="2">
    <source>
        <dbReference type="EMBL" id="ASV70156.1"/>
    </source>
</evidence>
<accession>A0A248TPM9</accession>
<feature type="transmembrane region" description="Helical" evidence="1">
    <location>
        <begin position="7"/>
        <end position="26"/>
    </location>
</feature>
<keyword evidence="1" id="KW-1133">Transmembrane helix</keyword>
<proteinExistence type="predicted"/>
<feature type="transmembrane region" description="Helical" evidence="1">
    <location>
        <begin position="32"/>
        <end position="52"/>
    </location>
</feature>
<sequence length="62" mass="7152">MQVYFKSIFFITALSFLLSLIIFLLIGSSSPLLASFLVAFLIFDISFFYFFVKSKRKSNPLI</sequence>
<gene>
    <name evidence="2" type="ORF">CKF48_22985</name>
</gene>
<dbReference type="Proteomes" id="UP000215137">
    <property type="component" value="Plasmid pBkBDGP4A"/>
</dbReference>
<dbReference type="EMBL" id="CP022984">
    <property type="protein sequence ID" value="ASV70156.1"/>
    <property type="molecule type" value="Genomic_DNA"/>
</dbReference>
<organism evidence="2 3">
    <name type="scientific">Cytobacillus kochii</name>
    <dbReference type="NCBI Taxonomy" id="859143"/>
    <lineage>
        <taxon>Bacteria</taxon>
        <taxon>Bacillati</taxon>
        <taxon>Bacillota</taxon>
        <taxon>Bacilli</taxon>
        <taxon>Bacillales</taxon>
        <taxon>Bacillaceae</taxon>
        <taxon>Cytobacillus</taxon>
    </lineage>
</organism>
<keyword evidence="1" id="KW-0472">Membrane</keyword>
<protein>
    <submittedName>
        <fullName evidence="2">Uncharacterized protein</fullName>
    </submittedName>
</protein>
<keyword evidence="2" id="KW-0614">Plasmid</keyword>
<dbReference type="KEGG" id="bko:CKF48_22985"/>
<reference evidence="2 3" key="1">
    <citation type="submission" date="2017-08" db="EMBL/GenBank/DDBJ databases">
        <title>Complete Genome Sequence of Bacillus kochii Oregon-R-modENCODE STRAIN BDGP4, isolated from Drosophila melanogaster gut.</title>
        <authorList>
            <person name="Wan K.H."/>
            <person name="Yu C."/>
            <person name="Park S."/>
            <person name="Hammonds A.S."/>
            <person name="Booth B.W."/>
            <person name="Celniker S.E."/>
        </authorList>
    </citation>
    <scope>NUCLEOTIDE SEQUENCE [LARGE SCALE GENOMIC DNA]</scope>
    <source>
        <strain evidence="2 3">BDGP4</strain>
        <plasmid evidence="3">pbkbdgp4a</plasmid>
    </source>
</reference>
<geneLocation type="plasmid" evidence="3">
    <name>pbkbdgp4a</name>
</geneLocation>
<evidence type="ECO:0000313" key="3">
    <source>
        <dbReference type="Proteomes" id="UP000215137"/>
    </source>
</evidence>
<keyword evidence="1" id="KW-0812">Transmembrane</keyword>
<dbReference type="AlphaFoldDB" id="A0A248TPM9"/>
<evidence type="ECO:0000256" key="1">
    <source>
        <dbReference type="SAM" id="Phobius"/>
    </source>
</evidence>
<name>A0A248TPM9_9BACI</name>
<keyword evidence="3" id="KW-1185">Reference proteome</keyword>